<dbReference type="PANTHER" id="PTHR43701">
    <property type="entry name" value="MEMBRANE TRANSPORTER PROTEIN MJ0441-RELATED"/>
    <property type="match status" value="1"/>
</dbReference>
<evidence type="ECO:0000313" key="8">
    <source>
        <dbReference type="EMBL" id="ORW07836.1"/>
    </source>
</evidence>
<evidence type="ECO:0000256" key="5">
    <source>
        <dbReference type="ARBA" id="ARBA00023136"/>
    </source>
</evidence>
<dbReference type="Pfam" id="PF01925">
    <property type="entry name" value="TauE"/>
    <property type="match status" value="1"/>
</dbReference>
<dbReference type="InterPro" id="IPR051598">
    <property type="entry name" value="TSUP/Inactive_protease-like"/>
</dbReference>
<evidence type="ECO:0000256" key="1">
    <source>
        <dbReference type="ARBA" id="ARBA00004141"/>
    </source>
</evidence>
<feature type="transmembrane region" description="Helical" evidence="6">
    <location>
        <begin position="50"/>
        <end position="72"/>
    </location>
</feature>
<evidence type="ECO:0000256" key="7">
    <source>
        <dbReference type="SAM" id="MobiDB-lite"/>
    </source>
</evidence>
<feature type="transmembrane region" description="Helical" evidence="6">
    <location>
        <begin position="225"/>
        <end position="244"/>
    </location>
</feature>
<dbReference type="GO" id="GO:0005886">
    <property type="term" value="C:plasma membrane"/>
    <property type="evidence" value="ECO:0007669"/>
    <property type="project" value="UniProtKB-SubCell"/>
</dbReference>
<feature type="transmembrane region" description="Helical" evidence="6">
    <location>
        <begin position="79"/>
        <end position="98"/>
    </location>
</feature>
<feature type="transmembrane region" description="Helical" evidence="6">
    <location>
        <begin position="256"/>
        <end position="279"/>
    </location>
</feature>
<dbReference type="AlphaFoldDB" id="A0A1X1Y9V1"/>
<protein>
    <recommendedName>
        <fullName evidence="6">Probable membrane transporter protein</fullName>
    </recommendedName>
</protein>
<evidence type="ECO:0000256" key="6">
    <source>
        <dbReference type="RuleBase" id="RU363041"/>
    </source>
</evidence>
<accession>A0A1X1Y9V1</accession>
<keyword evidence="9" id="KW-1185">Reference proteome</keyword>
<gene>
    <name evidence="8" type="ORF">AWC14_24385</name>
</gene>
<organism evidence="8 9">
    <name type="scientific">Mycobacterium kyorinense</name>
    <dbReference type="NCBI Taxonomy" id="487514"/>
    <lineage>
        <taxon>Bacteria</taxon>
        <taxon>Bacillati</taxon>
        <taxon>Actinomycetota</taxon>
        <taxon>Actinomycetes</taxon>
        <taxon>Mycobacteriales</taxon>
        <taxon>Mycobacteriaceae</taxon>
        <taxon>Mycobacterium</taxon>
    </lineage>
</organism>
<evidence type="ECO:0000256" key="2">
    <source>
        <dbReference type="ARBA" id="ARBA00009142"/>
    </source>
</evidence>
<comment type="similarity">
    <text evidence="2 6">Belongs to the 4-toluene sulfonate uptake permease (TSUP) (TC 2.A.102) family.</text>
</comment>
<comment type="caution">
    <text evidence="8">The sequence shown here is derived from an EMBL/GenBank/DDBJ whole genome shotgun (WGS) entry which is preliminary data.</text>
</comment>
<dbReference type="RefSeq" id="WP_200885685.1">
    <property type="nucleotide sequence ID" value="NZ_BBKA01000156.1"/>
</dbReference>
<feature type="transmembrane region" description="Helical" evidence="6">
    <location>
        <begin position="189"/>
        <end position="219"/>
    </location>
</feature>
<name>A0A1X1Y9V1_9MYCO</name>
<proteinExistence type="inferred from homology"/>
<evidence type="ECO:0000313" key="9">
    <source>
        <dbReference type="Proteomes" id="UP000193487"/>
    </source>
</evidence>
<comment type="subcellular location">
    <subcellularLocation>
        <location evidence="6">Cell membrane</location>
        <topology evidence="6">Multi-pass membrane protein</topology>
    </subcellularLocation>
    <subcellularLocation>
        <location evidence="1">Membrane</location>
        <topology evidence="1">Multi-pass membrane protein</topology>
    </subcellularLocation>
</comment>
<feature type="compositionally biased region" description="Basic and acidic residues" evidence="7">
    <location>
        <begin position="164"/>
        <end position="180"/>
    </location>
</feature>
<evidence type="ECO:0000256" key="4">
    <source>
        <dbReference type="ARBA" id="ARBA00022989"/>
    </source>
</evidence>
<dbReference type="EMBL" id="LQPE01000038">
    <property type="protein sequence ID" value="ORW07836.1"/>
    <property type="molecule type" value="Genomic_DNA"/>
</dbReference>
<sequence length="305" mass="30894">MSTTRLAAVSMGGIVASVPLGLVIGLSLGALGGGGSILAVPALVYGAGEAAHAATTTSLVAVGATALVGMVGHLREGRVRLVSGLVFGLVGVGGSLLGSLLSRAIPNSILMLAFSALILAAAWRMHARHTETPCHTKQLATVTAGSDRDQPATRINPSATAAADRPDRRPTGERDDGQERTKAVTAWRVVIAGSVVGFLTGFFGVGGGFVIVPALVLALGYQMPVAVGTSLVVIAISSAEGLVFRLSGEAIDWQLAIPFTLAAMVGVLVGDAVAARVPAARLTTLFVWLLVAVAGYTAVQSLLQM</sequence>
<dbReference type="Proteomes" id="UP000193487">
    <property type="component" value="Unassembled WGS sequence"/>
</dbReference>
<feature type="transmembrane region" description="Helical" evidence="6">
    <location>
        <begin position="104"/>
        <end position="123"/>
    </location>
</feature>
<reference evidence="8 9" key="1">
    <citation type="submission" date="2016-01" db="EMBL/GenBank/DDBJ databases">
        <title>The new phylogeny of the genus Mycobacterium.</title>
        <authorList>
            <person name="Tarcisio F."/>
            <person name="Conor M."/>
            <person name="Antonella G."/>
            <person name="Elisabetta G."/>
            <person name="Giulia F.S."/>
            <person name="Sara T."/>
            <person name="Anna F."/>
            <person name="Clotilde B."/>
            <person name="Roberto B."/>
            <person name="Veronica D.S."/>
            <person name="Fabio R."/>
            <person name="Monica P."/>
            <person name="Olivier J."/>
            <person name="Enrico T."/>
            <person name="Nicola S."/>
        </authorList>
    </citation>
    <scope>NUCLEOTIDE SEQUENCE [LARGE SCALE GENOMIC DNA]</scope>
    <source>
        <strain evidence="8 9">DSM 45166</strain>
    </source>
</reference>
<dbReference type="InterPro" id="IPR002781">
    <property type="entry name" value="TM_pro_TauE-like"/>
</dbReference>
<keyword evidence="3 6" id="KW-0812">Transmembrane</keyword>
<evidence type="ECO:0000256" key="3">
    <source>
        <dbReference type="ARBA" id="ARBA00022692"/>
    </source>
</evidence>
<feature type="compositionally biased region" description="Polar residues" evidence="7">
    <location>
        <begin position="135"/>
        <end position="144"/>
    </location>
</feature>
<keyword evidence="5 6" id="KW-0472">Membrane</keyword>
<dbReference type="PANTHER" id="PTHR43701:SF2">
    <property type="entry name" value="MEMBRANE TRANSPORTER PROTEIN YJNA-RELATED"/>
    <property type="match status" value="1"/>
</dbReference>
<feature type="transmembrane region" description="Helical" evidence="6">
    <location>
        <begin position="20"/>
        <end position="44"/>
    </location>
</feature>
<keyword evidence="6" id="KW-1003">Cell membrane</keyword>
<keyword evidence="4 6" id="KW-1133">Transmembrane helix</keyword>
<feature type="region of interest" description="Disordered" evidence="7">
    <location>
        <begin position="134"/>
        <end position="180"/>
    </location>
</feature>
<feature type="transmembrane region" description="Helical" evidence="6">
    <location>
        <begin position="285"/>
        <end position="303"/>
    </location>
</feature>